<keyword evidence="6 14" id="KW-1278">Translocase</keyword>
<dbReference type="GO" id="GO:0012505">
    <property type="term" value="C:endomembrane system"/>
    <property type="evidence" value="ECO:0007669"/>
    <property type="project" value="UniProtKB-SubCell"/>
</dbReference>
<feature type="transmembrane region" description="Helical" evidence="14">
    <location>
        <begin position="150"/>
        <end position="170"/>
    </location>
</feature>
<feature type="transmembrane region" description="Helical" evidence="14">
    <location>
        <begin position="120"/>
        <end position="138"/>
    </location>
</feature>
<dbReference type="Pfam" id="PF02508">
    <property type="entry name" value="Rnf-Nqr"/>
    <property type="match status" value="1"/>
</dbReference>
<evidence type="ECO:0000256" key="14">
    <source>
        <dbReference type="HAMAP-Rule" id="MF_00429"/>
    </source>
</evidence>
<evidence type="ECO:0000256" key="4">
    <source>
        <dbReference type="ARBA" id="ARBA00022519"/>
    </source>
</evidence>
<evidence type="ECO:0000256" key="13">
    <source>
        <dbReference type="ARBA" id="ARBA00023201"/>
    </source>
</evidence>
<feature type="transmembrane region" description="Helical" evidence="14">
    <location>
        <begin position="41"/>
        <end position="62"/>
    </location>
</feature>
<keyword evidence="7 14" id="KW-1133">Transmembrane helix</keyword>
<comment type="subcellular location">
    <subcellularLocation>
        <location evidence="14">Cell membrane</location>
        <topology evidence="14">Multi-pass membrane protein</topology>
    </subcellularLocation>
    <subcellularLocation>
        <location evidence="1">Endomembrane system</location>
        <topology evidence="1">Multi-pass membrane protein</topology>
    </subcellularLocation>
</comment>
<reference evidence="15" key="1">
    <citation type="journal article" date="2020" name="mSystems">
        <title>Genome- and Community-Level Interaction Insights into Carbon Utilization and Element Cycling Functions of Hydrothermarchaeota in Hydrothermal Sediment.</title>
        <authorList>
            <person name="Zhou Z."/>
            <person name="Liu Y."/>
            <person name="Xu W."/>
            <person name="Pan J."/>
            <person name="Luo Z.H."/>
            <person name="Li M."/>
        </authorList>
    </citation>
    <scope>NUCLEOTIDE SEQUENCE [LARGE SCALE GENOMIC DNA]</scope>
    <source>
        <strain evidence="15">SpSt-1181</strain>
    </source>
</reference>
<dbReference type="InterPro" id="IPR050133">
    <property type="entry name" value="NqrDE/RnfAE_oxidrdctase"/>
</dbReference>
<dbReference type="GO" id="GO:0005886">
    <property type="term" value="C:plasma membrane"/>
    <property type="evidence" value="ECO:0007669"/>
    <property type="project" value="UniProtKB-SubCell"/>
</dbReference>
<dbReference type="GO" id="GO:0009276">
    <property type="term" value="C:Gram-negative-bacterium-type cell wall"/>
    <property type="evidence" value="ECO:0007669"/>
    <property type="project" value="InterPro"/>
</dbReference>
<comment type="function">
    <text evidence="14">NQR complex catalyzes the reduction of ubiquinone-1 to ubiquinol by two successive reactions, coupled with the transport of Na(+) ions from the cytoplasm to the periplasm. NqrA to NqrE are probably involved in the second step, the conversion of ubisemiquinone to ubiquinol.</text>
</comment>
<name>A0A831WPU5_PROAE</name>
<keyword evidence="5 14" id="KW-0812">Transmembrane</keyword>
<comment type="catalytic activity">
    <reaction evidence="14">
        <text>a ubiquinone + n Na(+)(in) + NADH + H(+) = a ubiquinol + n Na(+)(out) + NAD(+)</text>
        <dbReference type="Rhea" id="RHEA:47748"/>
        <dbReference type="Rhea" id="RHEA-COMP:9565"/>
        <dbReference type="Rhea" id="RHEA-COMP:9566"/>
        <dbReference type="ChEBI" id="CHEBI:15378"/>
        <dbReference type="ChEBI" id="CHEBI:16389"/>
        <dbReference type="ChEBI" id="CHEBI:17976"/>
        <dbReference type="ChEBI" id="CHEBI:29101"/>
        <dbReference type="ChEBI" id="CHEBI:57540"/>
        <dbReference type="ChEBI" id="CHEBI:57945"/>
        <dbReference type="EC" id="7.2.1.1"/>
    </reaction>
</comment>
<dbReference type="NCBIfam" id="TIGR01940">
    <property type="entry name" value="nqrE"/>
    <property type="match status" value="1"/>
</dbReference>
<keyword evidence="2 14" id="KW-0813">Transport</keyword>
<evidence type="ECO:0000256" key="7">
    <source>
        <dbReference type="ARBA" id="ARBA00022989"/>
    </source>
</evidence>
<feature type="transmembrane region" description="Helical" evidence="14">
    <location>
        <begin position="15"/>
        <end position="34"/>
    </location>
</feature>
<evidence type="ECO:0000256" key="11">
    <source>
        <dbReference type="ARBA" id="ARBA00023075"/>
    </source>
</evidence>
<evidence type="ECO:0000256" key="6">
    <source>
        <dbReference type="ARBA" id="ARBA00022967"/>
    </source>
</evidence>
<evidence type="ECO:0000256" key="3">
    <source>
        <dbReference type="ARBA" id="ARBA00022475"/>
    </source>
</evidence>
<keyword evidence="4" id="KW-0997">Cell inner membrane</keyword>
<dbReference type="PANTHER" id="PTHR30335:SF1">
    <property type="entry name" value="NA(+)-TRANSLOCATING NADH-QUINONE REDUCTASE SUBUNIT E"/>
    <property type="match status" value="1"/>
</dbReference>
<keyword evidence="13 14" id="KW-0739">Sodium transport</keyword>
<evidence type="ECO:0000256" key="5">
    <source>
        <dbReference type="ARBA" id="ARBA00022692"/>
    </source>
</evidence>
<proteinExistence type="inferred from homology"/>
<dbReference type="GO" id="GO:0006814">
    <property type="term" value="P:sodium ion transport"/>
    <property type="evidence" value="ECO:0007669"/>
    <property type="project" value="UniProtKB-UniRule"/>
</dbReference>
<evidence type="ECO:0000256" key="2">
    <source>
        <dbReference type="ARBA" id="ARBA00022448"/>
    </source>
</evidence>
<evidence type="ECO:0000256" key="10">
    <source>
        <dbReference type="ARBA" id="ARBA00023065"/>
    </source>
</evidence>
<evidence type="ECO:0000256" key="12">
    <source>
        <dbReference type="ARBA" id="ARBA00023136"/>
    </source>
</evidence>
<dbReference type="InterPro" id="IPR003667">
    <property type="entry name" value="NqrDE/RnfAE"/>
</dbReference>
<comment type="subunit">
    <text evidence="14">Composed of six subunits; NqrA, NqrB, NqrC, NqrD, NqrE and NqrF.</text>
</comment>
<feature type="transmembrane region" description="Helical" evidence="14">
    <location>
        <begin position="87"/>
        <end position="108"/>
    </location>
</feature>
<dbReference type="InterPro" id="IPR010967">
    <property type="entry name" value="NqrE"/>
</dbReference>
<accession>A0A831WPU5</accession>
<evidence type="ECO:0000256" key="8">
    <source>
        <dbReference type="ARBA" id="ARBA00023027"/>
    </source>
</evidence>
<dbReference type="EMBL" id="DSBW01000224">
    <property type="protein sequence ID" value="HED31972.1"/>
    <property type="molecule type" value="Genomic_DNA"/>
</dbReference>
<organism evidence="15">
    <name type="scientific">Prosthecochloris aestuarii</name>
    <dbReference type="NCBI Taxonomy" id="1102"/>
    <lineage>
        <taxon>Bacteria</taxon>
        <taxon>Pseudomonadati</taxon>
        <taxon>Chlorobiota</taxon>
        <taxon>Chlorobiia</taxon>
        <taxon>Chlorobiales</taxon>
        <taxon>Chlorobiaceae</taxon>
        <taxon>Prosthecochloris</taxon>
    </lineage>
</organism>
<sequence>MHNAVHYLSLAVETIFIKNILLAYFLGMCSFLAISKKVETSIGLGLAVIFVNGITVPFNWVIREYLLGPGALKWTGIAALGEVDLGFLNYIVFIATIAAMVQLVEMVLDRVSPSLYQSLGIFLPLIAVNCAILGSSLFMVEREYDFMESAVFGASAGAGFFLAIVTLATIRYKLKYSNIPPGLRGLGIAMLVTGLISMAYMSFSGINL</sequence>
<dbReference type="EC" id="7.2.1.1" evidence="14"/>
<comment type="similarity">
    <text evidence="14">Belongs to the NqrDE/RnfAE family.</text>
</comment>
<feature type="transmembrane region" description="Helical" evidence="14">
    <location>
        <begin position="182"/>
        <end position="203"/>
    </location>
</feature>
<dbReference type="PIRSF" id="PIRSF006102">
    <property type="entry name" value="NQR_DE"/>
    <property type="match status" value="1"/>
</dbReference>
<keyword evidence="12 14" id="KW-0472">Membrane</keyword>
<dbReference type="GO" id="GO:0022904">
    <property type="term" value="P:respiratory electron transport chain"/>
    <property type="evidence" value="ECO:0007669"/>
    <property type="project" value="InterPro"/>
</dbReference>
<dbReference type="AlphaFoldDB" id="A0A831WPU5"/>
<gene>
    <name evidence="14 15" type="primary">nqrE</name>
    <name evidence="15" type="ORF">ENN50_09950</name>
</gene>
<keyword evidence="9 14" id="KW-0915">Sodium</keyword>
<keyword evidence="11 14" id="KW-0830">Ubiquinone</keyword>
<keyword evidence="3 14" id="KW-1003">Cell membrane</keyword>
<comment type="caution">
    <text evidence="15">The sequence shown here is derived from an EMBL/GenBank/DDBJ whole genome shotgun (WGS) entry which is preliminary data.</text>
</comment>
<protein>
    <recommendedName>
        <fullName evidence="14">Na(+)-translocating NADH-quinone reductase subunit E</fullName>
        <shortName evidence="14">Na(+)-NQR subunit E</shortName>
        <shortName evidence="14">Na(+)-translocating NQR subunit E</shortName>
        <ecNumber evidence="14">7.2.1.1</ecNumber>
    </recommendedName>
    <alternativeName>
        <fullName evidence="14">NQR complex subunit E</fullName>
    </alternativeName>
    <alternativeName>
        <fullName evidence="14">NQR-1 subunit E</fullName>
    </alternativeName>
</protein>
<evidence type="ECO:0000256" key="1">
    <source>
        <dbReference type="ARBA" id="ARBA00004127"/>
    </source>
</evidence>
<evidence type="ECO:0000313" key="15">
    <source>
        <dbReference type="EMBL" id="HED31972.1"/>
    </source>
</evidence>
<dbReference type="Proteomes" id="UP000886335">
    <property type="component" value="Unassembled WGS sequence"/>
</dbReference>
<evidence type="ECO:0000256" key="9">
    <source>
        <dbReference type="ARBA" id="ARBA00023053"/>
    </source>
</evidence>
<keyword evidence="8 14" id="KW-0520">NAD</keyword>
<dbReference type="PANTHER" id="PTHR30335">
    <property type="entry name" value="INTEGRAL MEMBRANE PROTEIN OF SOXR-REDUCING COMPLEX"/>
    <property type="match status" value="1"/>
</dbReference>
<keyword evidence="10 14" id="KW-0406">Ion transport</keyword>
<dbReference type="HAMAP" id="MF_00429">
    <property type="entry name" value="NqrE"/>
    <property type="match status" value="1"/>
</dbReference>
<dbReference type="GO" id="GO:0016655">
    <property type="term" value="F:oxidoreductase activity, acting on NAD(P)H, quinone or similar compound as acceptor"/>
    <property type="evidence" value="ECO:0007669"/>
    <property type="project" value="UniProtKB-UniRule"/>
</dbReference>